<dbReference type="Gramene" id="TKW16231">
    <property type="protein sequence ID" value="TKW16231"/>
    <property type="gene ID" value="SEVIR_5G286600v2"/>
</dbReference>
<feature type="region of interest" description="Disordered" evidence="1">
    <location>
        <begin position="1"/>
        <end position="65"/>
    </location>
</feature>
<feature type="compositionally biased region" description="Low complexity" evidence="1">
    <location>
        <begin position="7"/>
        <end position="22"/>
    </location>
</feature>
<accession>A0A4U6UIZ0</accession>
<evidence type="ECO:0000256" key="2">
    <source>
        <dbReference type="SAM" id="Phobius"/>
    </source>
</evidence>
<dbReference type="AlphaFoldDB" id="A0A4U6UIZ0"/>
<feature type="transmembrane region" description="Helical" evidence="2">
    <location>
        <begin position="216"/>
        <end position="239"/>
    </location>
</feature>
<keyword evidence="2" id="KW-0472">Membrane</keyword>
<keyword evidence="2" id="KW-1133">Transmembrane helix</keyword>
<sequence>MENGDETLAFPTPAAAAEKTAPNGGVAEEEQAPVTHPAKSYAAVAAENPAPNGGVAKEEEGAAGTHATAKSYAAVAAHAEIEDLRAAKLDLEGKLAEAQRENEALAKEAHRMEGIFTQSREEVTSAEFAADSAEKEAASLRAEVERLQAALKIEKGEHELDKRRHEELAKEVEAVRQEKLKLEEEIKALKASAATTTTKEREAAPSAEAPKEVEGVWQAMAVAAAIGAAGTAAVVLIGLRLIKR</sequence>
<protein>
    <submittedName>
        <fullName evidence="3">Uncharacterized protein</fullName>
    </submittedName>
</protein>
<dbReference type="OMA" id="HRSEGIF"/>
<dbReference type="Proteomes" id="UP000298652">
    <property type="component" value="Chromosome 5"/>
</dbReference>
<name>A0A4U6UIZ0_SETVI</name>
<dbReference type="EMBL" id="CM016556">
    <property type="protein sequence ID" value="TKW16231.1"/>
    <property type="molecule type" value="Genomic_DNA"/>
</dbReference>
<proteinExistence type="predicted"/>
<evidence type="ECO:0000313" key="4">
    <source>
        <dbReference type="Proteomes" id="UP000298652"/>
    </source>
</evidence>
<organism evidence="3 4">
    <name type="scientific">Setaria viridis</name>
    <name type="common">Green bristlegrass</name>
    <name type="synonym">Setaria italica subsp. viridis</name>
    <dbReference type="NCBI Taxonomy" id="4556"/>
    <lineage>
        <taxon>Eukaryota</taxon>
        <taxon>Viridiplantae</taxon>
        <taxon>Streptophyta</taxon>
        <taxon>Embryophyta</taxon>
        <taxon>Tracheophyta</taxon>
        <taxon>Spermatophyta</taxon>
        <taxon>Magnoliopsida</taxon>
        <taxon>Liliopsida</taxon>
        <taxon>Poales</taxon>
        <taxon>Poaceae</taxon>
        <taxon>PACMAD clade</taxon>
        <taxon>Panicoideae</taxon>
        <taxon>Panicodae</taxon>
        <taxon>Paniceae</taxon>
        <taxon>Cenchrinae</taxon>
        <taxon>Setaria</taxon>
    </lineage>
</organism>
<keyword evidence="4" id="KW-1185">Reference proteome</keyword>
<evidence type="ECO:0000256" key="1">
    <source>
        <dbReference type="SAM" id="MobiDB-lite"/>
    </source>
</evidence>
<gene>
    <name evidence="3" type="ORF">SEVIR_5G286600v2</name>
</gene>
<evidence type="ECO:0000313" key="3">
    <source>
        <dbReference type="EMBL" id="TKW16231.1"/>
    </source>
</evidence>
<feature type="compositionally biased region" description="Basic and acidic residues" evidence="1">
    <location>
        <begin position="198"/>
        <end position="212"/>
    </location>
</feature>
<feature type="region of interest" description="Disordered" evidence="1">
    <location>
        <begin position="192"/>
        <end position="212"/>
    </location>
</feature>
<keyword evidence="2" id="KW-0812">Transmembrane</keyword>
<reference evidence="3" key="1">
    <citation type="submission" date="2019-03" db="EMBL/GenBank/DDBJ databases">
        <title>WGS assembly of Setaria viridis.</title>
        <authorList>
            <person name="Huang P."/>
            <person name="Jenkins J."/>
            <person name="Grimwood J."/>
            <person name="Barry K."/>
            <person name="Healey A."/>
            <person name="Mamidi S."/>
            <person name="Sreedasyam A."/>
            <person name="Shu S."/>
            <person name="Feldman M."/>
            <person name="Wu J."/>
            <person name="Yu Y."/>
            <person name="Chen C."/>
            <person name="Johnson J."/>
            <person name="Rokhsar D."/>
            <person name="Baxter I."/>
            <person name="Schmutz J."/>
            <person name="Brutnell T."/>
            <person name="Kellogg E."/>
        </authorList>
    </citation>
    <scope>NUCLEOTIDE SEQUENCE [LARGE SCALE GENOMIC DNA]</scope>
</reference>